<dbReference type="Pfam" id="PF08263">
    <property type="entry name" value="LRRNT_2"/>
    <property type="match status" value="1"/>
</dbReference>
<evidence type="ECO:0000259" key="4">
    <source>
        <dbReference type="Pfam" id="PF08263"/>
    </source>
</evidence>
<dbReference type="InterPro" id="IPR032675">
    <property type="entry name" value="LRR_dom_sf"/>
</dbReference>
<dbReference type="PANTHER" id="PTHR48059:SF4">
    <property type="entry name" value="POLYGALACTURONASE INHIBITOR 1-RELATED"/>
    <property type="match status" value="1"/>
</dbReference>
<dbReference type="PANTHER" id="PTHR48059">
    <property type="entry name" value="POLYGALACTURONASE INHIBITOR 1"/>
    <property type="match status" value="1"/>
</dbReference>
<comment type="caution">
    <text evidence="5">The sequence shown here is derived from an EMBL/GenBank/DDBJ whole genome shotgun (WGS) entry which is preliminary data.</text>
</comment>
<reference evidence="5" key="1">
    <citation type="submission" date="2023-07" db="EMBL/GenBank/DDBJ databases">
        <title>draft genome sequence of fig (Ficus carica).</title>
        <authorList>
            <person name="Takahashi T."/>
            <person name="Nishimura K."/>
        </authorList>
    </citation>
    <scope>NUCLEOTIDE SEQUENCE</scope>
</reference>
<protein>
    <recommendedName>
        <fullName evidence="4">Leucine-rich repeat-containing N-terminal plant-type domain-containing protein</fullName>
    </recommendedName>
</protein>
<accession>A0AA88JB98</accession>
<gene>
    <name evidence="5" type="ORF">TIFTF001_036492</name>
</gene>
<comment type="subcellular location">
    <subcellularLocation>
        <location evidence="1">Cell envelope</location>
    </subcellularLocation>
</comment>
<keyword evidence="6" id="KW-1185">Reference proteome</keyword>
<feature type="domain" description="Leucine-rich repeat-containing N-terminal plant-type" evidence="4">
    <location>
        <begin position="57"/>
        <end position="90"/>
    </location>
</feature>
<keyword evidence="3" id="KW-0677">Repeat</keyword>
<evidence type="ECO:0000256" key="2">
    <source>
        <dbReference type="ARBA" id="ARBA00022614"/>
    </source>
</evidence>
<evidence type="ECO:0000256" key="1">
    <source>
        <dbReference type="ARBA" id="ARBA00004196"/>
    </source>
</evidence>
<organism evidence="5 6">
    <name type="scientific">Ficus carica</name>
    <name type="common">Common fig</name>
    <dbReference type="NCBI Taxonomy" id="3494"/>
    <lineage>
        <taxon>Eukaryota</taxon>
        <taxon>Viridiplantae</taxon>
        <taxon>Streptophyta</taxon>
        <taxon>Embryophyta</taxon>
        <taxon>Tracheophyta</taxon>
        <taxon>Spermatophyta</taxon>
        <taxon>Magnoliopsida</taxon>
        <taxon>eudicotyledons</taxon>
        <taxon>Gunneridae</taxon>
        <taxon>Pentapetalae</taxon>
        <taxon>rosids</taxon>
        <taxon>fabids</taxon>
        <taxon>Rosales</taxon>
        <taxon>Moraceae</taxon>
        <taxon>Ficeae</taxon>
        <taxon>Ficus</taxon>
    </lineage>
</organism>
<dbReference type="InterPro" id="IPR013210">
    <property type="entry name" value="LRR_N_plant-typ"/>
</dbReference>
<dbReference type="SUPFAM" id="SSF52058">
    <property type="entry name" value="L domain-like"/>
    <property type="match status" value="1"/>
</dbReference>
<dbReference type="Proteomes" id="UP001187192">
    <property type="component" value="Unassembled WGS sequence"/>
</dbReference>
<dbReference type="EMBL" id="BTGU01000450">
    <property type="protein sequence ID" value="GMN67432.1"/>
    <property type="molecule type" value="Genomic_DNA"/>
</dbReference>
<evidence type="ECO:0000313" key="6">
    <source>
        <dbReference type="Proteomes" id="UP001187192"/>
    </source>
</evidence>
<dbReference type="InterPro" id="IPR051848">
    <property type="entry name" value="PGIP"/>
</dbReference>
<name>A0AA88JB98_FICCA</name>
<keyword evidence="2" id="KW-0433">Leucine-rich repeat</keyword>
<evidence type="ECO:0000313" key="5">
    <source>
        <dbReference type="EMBL" id="GMN67432.1"/>
    </source>
</evidence>
<dbReference type="Gene3D" id="3.80.10.10">
    <property type="entry name" value="Ribonuclease Inhibitor"/>
    <property type="match status" value="1"/>
</dbReference>
<proteinExistence type="predicted"/>
<dbReference type="AlphaFoldDB" id="A0AA88JB98"/>
<evidence type="ECO:0000256" key="3">
    <source>
        <dbReference type="ARBA" id="ARBA00022737"/>
    </source>
</evidence>
<sequence>MAFSEYDTQRCPSKLELITGHSSFKQVYVSNLPAIDDARWRGEAWRTVNRGKFITKKVLREIKKSFNDPDIFVSWDLKTDCCNWTFIICDNNNCVGELVVADVDCDLVGPISSEVGDLTYLLWLGFADCANITGTIPPTIAKLNNLEALSIRNKSYLMLRLIY</sequence>